<feature type="compositionally biased region" description="Acidic residues" evidence="1">
    <location>
        <begin position="102"/>
        <end position="114"/>
    </location>
</feature>
<organism evidence="3">
    <name type="scientific">Thermocrispum agreste</name>
    <dbReference type="NCBI Taxonomy" id="37925"/>
    <lineage>
        <taxon>Bacteria</taxon>
        <taxon>Bacillati</taxon>
        <taxon>Actinomycetota</taxon>
        <taxon>Actinomycetes</taxon>
        <taxon>Pseudonocardiales</taxon>
        <taxon>Pseudonocardiaceae</taxon>
        <taxon>Thermocrispum</taxon>
    </lineage>
</organism>
<reference evidence="2" key="2">
    <citation type="submission" date="2018-05" db="EMBL/GenBank/DDBJ databases">
        <authorList>
            <person name="Moura L."/>
            <person name="Setubal J.C."/>
        </authorList>
    </citation>
    <scope>NUCLEOTIDE SEQUENCE</scope>
    <source>
        <strain evidence="2">ZC4RG45</strain>
    </source>
</reference>
<dbReference type="EMBL" id="QGUI01000365">
    <property type="protein sequence ID" value="PZM96709.1"/>
    <property type="molecule type" value="Genomic_DNA"/>
</dbReference>
<reference evidence="2 4" key="3">
    <citation type="journal article" date="2021" name="BMC Genomics">
        <title>Genome-resolved metagenome and metatranscriptome analyses of thermophilic composting reveal key bacterial players and their metabolic interactions.</title>
        <authorList>
            <person name="Braga L.P.P."/>
            <person name="Pereira R.V."/>
            <person name="Martins L.F."/>
            <person name="Moura L.M.S."/>
            <person name="Sanchez F.B."/>
            <person name="Patane J.S.L."/>
            <person name="da Silva A.M."/>
            <person name="Setubal J.C."/>
        </authorList>
    </citation>
    <scope>NUCLEOTIDE SEQUENCE [LARGE SCALE GENOMIC DNA]</scope>
    <source>
        <strain evidence="2">ZC4RG45</strain>
    </source>
</reference>
<reference evidence="2" key="4">
    <citation type="submission" date="2023-08" db="EMBL/GenBank/DDBJ databases">
        <authorList>
            <person name="Guima S.E.S."/>
            <person name="Martins L.F."/>
            <person name="Silva A.M."/>
            <person name="Setubal J.C."/>
        </authorList>
    </citation>
    <scope>NUCLEOTIDE SEQUENCE</scope>
    <source>
        <strain evidence="2">ZC4RG45</strain>
    </source>
</reference>
<evidence type="ECO:0000313" key="4">
    <source>
        <dbReference type="Proteomes" id="UP000249324"/>
    </source>
</evidence>
<gene>
    <name evidence="2" type="ORF">DIU77_011425</name>
    <name evidence="3" type="ORF">DIU77_10315</name>
</gene>
<name>A0A2W4L6W5_9PSEU</name>
<feature type="compositionally biased region" description="Acidic residues" evidence="1">
    <location>
        <begin position="64"/>
        <end position="73"/>
    </location>
</feature>
<accession>A0A2W4L6W5</accession>
<dbReference type="AlphaFoldDB" id="A0A2W4L6W5"/>
<reference evidence="3" key="1">
    <citation type="submission" date="2018-05" db="EMBL/GenBank/DDBJ databases">
        <authorList>
            <person name="Lanie J.A."/>
            <person name="Ng W.-L."/>
            <person name="Kazmierczak K.M."/>
            <person name="Andrzejewski T.M."/>
            <person name="Davidsen T.M."/>
            <person name="Wayne K.J."/>
            <person name="Tettelin H."/>
            <person name="Glass J.I."/>
            <person name="Rusch D."/>
            <person name="Podicherti R."/>
            <person name="Tsui H.-C.T."/>
            <person name="Winkler M.E."/>
        </authorList>
    </citation>
    <scope>NUCLEOTIDE SEQUENCE</scope>
    <source>
        <strain evidence="3">ZC4RG45</strain>
    </source>
</reference>
<proteinExistence type="predicted"/>
<evidence type="ECO:0000313" key="3">
    <source>
        <dbReference type="EMBL" id="PZM96709.1"/>
    </source>
</evidence>
<comment type="caution">
    <text evidence="3">The sequence shown here is derived from an EMBL/GenBank/DDBJ whole genome shotgun (WGS) entry which is preliminary data.</text>
</comment>
<feature type="region of interest" description="Disordered" evidence="1">
    <location>
        <begin position="64"/>
        <end position="141"/>
    </location>
</feature>
<dbReference type="STRING" id="1111738.GCA_000427905_01689"/>
<protein>
    <submittedName>
        <fullName evidence="3">Uncharacterized protein</fullName>
    </submittedName>
</protein>
<dbReference type="Proteomes" id="UP000249324">
    <property type="component" value="Unassembled WGS sequence"/>
</dbReference>
<evidence type="ECO:0000313" key="2">
    <source>
        <dbReference type="EMBL" id="MFO7192842.1"/>
    </source>
</evidence>
<dbReference type="EMBL" id="QGUI02000136">
    <property type="protein sequence ID" value="MFO7192842.1"/>
    <property type="molecule type" value="Genomic_DNA"/>
</dbReference>
<sequence>MDPLARAEALLKRARERGAYVVTPDNAISPMDAASTQQIPREVVRGAEAATVDPDATTILTDEEIREQDEDYLAESTPTTQIPAPGQQAGKAGGADGSDSAGEADGEQAEDEIVVEEHTDDLLPTTTQRRRSTNVADRLNG</sequence>
<evidence type="ECO:0000256" key="1">
    <source>
        <dbReference type="SAM" id="MobiDB-lite"/>
    </source>
</evidence>